<dbReference type="InterPro" id="IPR039278">
    <property type="entry name" value="Red1"/>
</dbReference>
<dbReference type="GO" id="GO:0005634">
    <property type="term" value="C:nucleus"/>
    <property type="evidence" value="ECO:0007669"/>
    <property type="project" value="TreeGrafter"/>
</dbReference>
<keyword evidence="2" id="KW-1185">Reference proteome</keyword>
<sequence length="123" mass="14483">MVLQNRNFEKLSPQYDIKESIERLRHKNDPNIELCYFELFGICNDEECPYQHQRDFTLNDQQILEEILGYIPHGVLSFQTESIQQQAQKLLEINSLDEIIQNLRNETSHLDFIKLAIDGCNSV</sequence>
<evidence type="ECO:0000313" key="2">
    <source>
        <dbReference type="Proteomes" id="UP000887578"/>
    </source>
</evidence>
<dbReference type="InterPro" id="IPR019607">
    <property type="entry name" value="Putative_zinc-finger_domain"/>
</dbReference>
<dbReference type="WBParaSite" id="PDA_v2.g10513.t1">
    <property type="protein sequence ID" value="PDA_v2.g10513.t1"/>
    <property type="gene ID" value="PDA_v2.g10513"/>
</dbReference>
<evidence type="ECO:0000259" key="1">
    <source>
        <dbReference type="Pfam" id="PF10650"/>
    </source>
</evidence>
<accession>A0A914NYH8</accession>
<proteinExistence type="predicted"/>
<evidence type="ECO:0000313" key="3">
    <source>
        <dbReference type="WBParaSite" id="PDA_v2.g10513.t1"/>
    </source>
</evidence>
<feature type="domain" description="Putative zinc-finger" evidence="1">
    <location>
        <begin position="34"/>
        <end position="52"/>
    </location>
</feature>
<dbReference type="PANTHER" id="PTHR21563:SF3">
    <property type="entry name" value="ZINC FINGER C3H1 DOMAIN-CONTAINING PROTEIN"/>
    <property type="match status" value="1"/>
</dbReference>
<dbReference type="Proteomes" id="UP000887578">
    <property type="component" value="Unplaced"/>
</dbReference>
<reference evidence="3" key="1">
    <citation type="submission" date="2022-11" db="UniProtKB">
        <authorList>
            <consortium name="WormBaseParasite"/>
        </authorList>
    </citation>
    <scope>IDENTIFICATION</scope>
</reference>
<name>A0A914NYH8_9BILA</name>
<protein>
    <submittedName>
        <fullName evidence="3">Putative zinc-finger domain-containing protein</fullName>
    </submittedName>
</protein>
<organism evidence="2 3">
    <name type="scientific">Panagrolaimus davidi</name>
    <dbReference type="NCBI Taxonomy" id="227884"/>
    <lineage>
        <taxon>Eukaryota</taxon>
        <taxon>Metazoa</taxon>
        <taxon>Ecdysozoa</taxon>
        <taxon>Nematoda</taxon>
        <taxon>Chromadorea</taxon>
        <taxon>Rhabditida</taxon>
        <taxon>Tylenchina</taxon>
        <taxon>Panagrolaimomorpha</taxon>
        <taxon>Panagrolaimoidea</taxon>
        <taxon>Panagrolaimidae</taxon>
        <taxon>Panagrolaimus</taxon>
    </lineage>
</organism>
<dbReference type="GO" id="GO:0000178">
    <property type="term" value="C:exosome (RNase complex)"/>
    <property type="evidence" value="ECO:0007669"/>
    <property type="project" value="TreeGrafter"/>
</dbReference>
<dbReference type="Pfam" id="PF10650">
    <property type="entry name" value="zf-C3H1"/>
    <property type="match status" value="1"/>
</dbReference>
<dbReference type="PANTHER" id="PTHR21563">
    <property type="entry name" value="ZINC FINGER C3H1 DOMAIN-CONTAINING PROTEIN"/>
    <property type="match status" value="1"/>
</dbReference>
<dbReference type="AlphaFoldDB" id="A0A914NYH8"/>